<evidence type="ECO:0000256" key="3">
    <source>
        <dbReference type="ARBA" id="ARBA00010031"/>
    </source>
</evidence>
<dbReference type="HOGENOM" id="CLU_063084_3_2_1"/>
<keyword evidence="13" id="KW-0449">Lipoprotein</keyword>
<dbReference type="PANTHER" id="PTHR37928:SF2">
    <property type="entry name" value="GPI ANCHORED CFEM DOMAIN PROTEIN (AFU_ORTHOLOGUE AFUA_6G10580)"/>
    <property type="match status" value="1"/>
</dbReference>
<dbReference type="GO" id="GO:0046872">
    <property type="term" value="F:metal ion binding"/>
    <property type="evidence" value="ECO:0007669"/>
    <property type="project" value="UniProtKB-KW"/>
</dbReference>
<evidence type="ECO:0000256" key="7">
    <source>
        <dbReference type="ARBA" id="ARBA00022723"/>
    </source>
</evidence>
<feature type="signal peptide" evidence="15">
    <location>
        <begin position="1"/>
        <end position="19"/>
    </location>
</feature>
<evidence type="ECO:0000259" key="16">
    <source>
        <dbReference type="PROSITE" id="PS52012"/>
    </source>
</evidence>
<comment type="similarity">
    <text evidence="3">Belongs to the RBT5 family.</text>
</comment>
<accession>A0A0C9ZNP6</accession>
<name>A0A0C9ZNP6_9AGAM</name>
<dbReference type="InterPro" id="IPR051735">
    <property type="entry name" value="CFEM_domain"/>
</dbReference>
<protein>
    <recommendedName>
        <fullName evidence="16">CFEM domain-containing protein</fullName>
    </recommendedName>
</protein>
<evidence type="ECO:0000256" key="2">
    <source>
        <dbReference type="ARBA" id="ARBA00004613"/>
    </source>
</evidence>
<keyword evidence="11" id="KW-1015">Disulfide bond</keyword>
<sequence>MRVAVVLVALSAALSSVSAGFVSRQTLPACAQTCITSANLGGCSATDDSCLCRNQSFVNAVTSCIESSCTGSDLQQAEEFAQSLCLAVGVTLTISTSTATSASSASSAPSTSSTSSSQSPPNLGSATSSYGINVFAAAAAVLGVGLTL</sequence>
<keyword evidence="6" id="KW-0349">Heme</keyword>
<reference evidence="18" key="2">
    <citation type="submission" date="2015-01" db="EMBL/GenBank/DDBJ databases">
        <title>Evolutionary Origins and Diversification of the Mycorrhizal Mutualists.</title>
        <authorList>
            <consortium name="DOE Joint Genome Institute"/>
            <consortium name="Mycorrhizal Genomics Consortium"/>
            <person name="Kohler A."/>
            <person name="Kuo A."/>
            <person name="Nagy L.G."/>
            <person name="Floudas D."/>
            <person name="Copeland A."/>
            <person name="Barry K.W."/>
            <person name="Cichocki N."/>
            <person name="Veneault-Fourrey C."/>
            <person name="LaButti K."/>
            <person name="Lindquist E.A."/>
            <person name="Lipzen A."/>
            <person name="Lundell T."/>
            <person name="Morin E."/>
            <person name="Murat C."/>
            <person name="Riley R."/>
            <person name="Ohm R."/>
            <person name="Sun H."/>
            <person name="Tunlid A."/>
            <person name="Henrissat B."/>
            <person name="Grigoriev I.V."/>
            <person name="Hibbett D.S."/>
            <person name="Martin F."/>
        </authorList>
    </citation>
    <scope>NUCLEOTIDE SEQUENCE [LARGE SCALE GENOMIC DNA]</scope>
    <source>
        <strain evidence="18">441</strain>
    </source>
</reference>
<evidence type="ECO:0000313" key="18">
    <source>
        <dbReference type="Proteomes" id="UP000054018"/>
    </source>
</evidence>
<dbReference type="PANTHER" id="PTHR37928">
    <property type="entry name" value="CFEM DOMAIN PROTEIN (AFU_ORTHOLOGUE AFUA_6G14090)"/>
    <property type="match status" value="1"/>
</dbReference>
<dbReference type="OrthoDB" id="3065412at2759"/>
<evidence type="ECO:0000256" key="5">
    <source>
        <dbReference type="ARBA" id="ARBA00022525"/>
    </source>
</evidence>
<dbReference type="Proteomes" id="UP000054018">
    <property type="component" value="Unassembled WGS sequence"/>
</dbReference>
<evidence type="ECO:0000256" key="12">
    <source>
        <dbReference type="ARBA" id="ARBA00023180"/>
    </source>
</evidence>
<gene>
    <name evidence="17" type="ORF">PISMIDRAFT_678658</name>
</gene>
<evidence type="ECO:0000256" key="15">
    <source>
        <dbReference type="SAM" id="SignalP"/>
    </source>
</evidence>
<dbReference type="SMART" id="SM00747">
    <property type="entry name" value="CFEM"/>
    <property type="match status" value="1"/>
</dbReference>
<evidence type="ECO:0000256" key="14">
    <source>
        <dbReference type="SAM" id="MobiDB-lite"/>
    </source>
</evidence>
<keyword evidence="9" id="KW-0408">Iron</keyword>
<dbReference type="AlphaFoldDB" id="A0A0C9ZNP6"/>
<evidence type="ECO:0000256" key="13">
    <source>
        <dbReference type="ARBA" id="ARBA00023288"/>
    </source>
</evidence>
<keyword evidence="8 15" id="KW-0732">Signal</keyword>
<evidence type="ECO:0000256" key="10">
    <source>
        <dbReference type="ARBA" id="ARBA00023136"/>
    </source>
</evidence>
<comment type="subcellular location">
    <subcellularLocation>
        <location evidence="1">Cell membrane</location>
        <topology evidence="1">Lipid-anchor</topology>
        <topology evidence="1">GPI-anchor</topology>
    </subcellularLocation>
    <subcellularLocation>
        <location evidence="2">Secreted</location>
    </subcellularLocation>
</comment>
<feature type="region of interest" description="Disordered" evidence="14">
    <location>
        <begin position="101"/>
        <end position="122"/>
    </location>
</feature>
<feature type="compositionally biased region" description="Low complexity" evidence="14">
    <location>
        <begin position="101"/>
        <end position="121"/>
    </location>
</feature>
<dbReference type="GO" id="GO:0005576">
    <property type="term" value="C:extracellular region"/>
    <property type="evidence" value="ECO:0007669"/>
    <property type="project" value="UniProtKB-SubCell"/>
</dbReference>
<keyword evidence="7" id="KW-0479">Metal-binding</keyword>
<dbReference type="InterPro" id="IPR008427">
    <property type="entry name" value="Extracellular_membr_CFEM_dom"/>
</dbReference>
<evidence type="ECO:0000313" key="17">
    <source>
        <dbReference type="EMBL" id="KIK23942.1"/>
    </source>
</evidence>
<dbReference type="PROSITE" id="PS52012">
    <property type="entry name" value="CFEM"/>
    <property type="match status" value="1"/>
</dbReference>
<keyword evidence="10" id="KW-0472">Membrane</keyword>
<evidence type="ECO:0000256" key="6">
    <source>
        <dbReference type="ARBA" id="ARBA00022617"/>
    </source>
</evidence>
<keyword evidence="18" id="KW-1185">Reference proteome</keyword>
<feature type="chain" id="PRO_5002218125" description="CFEM domain-containing protein" evidence="15">
    <location>
        <begin position="20"/>
        <end position="148"/>
    </location>
</feature>
<evidence type="ECO:0000256" key="11">
    <source>
        <dbReference type="ARBA" id="ARBA00023157"/>
    </source>
</evidence>
<evidence type="ECO:0000256" key="1">
    <source>
        <dbReference type="ARBA" id="ARBA00004609"/>
    </source>
</evidence>
<evidence type="ECO:0000256" key="4">
    <source>
        <dbReference type="ARBA" id="ARBA00022475"/>
    </source>
</evidence>
<feature type="domain" description="CFEM" evidence="16">
    <location>
        <begin position="1"/>
        <end position="112"/>
    </location>
</feature>
<dbReference type="STRING" id="765257.A0A0C9ZNP6"/>
<dbReference type="EMBL" id="KN833721">
    <property type="protein sequence ID" value="KIK23942.1"/>
    <property type="molecule type" value="Genomic_DNA"/>
</dbReference>
<reference evidence="17 18" key="1">
    <citation type="submission" date="2014-04" db="EMBL/GenBank/DDBJ databases">
        <authorList>
            <consortium name="DOE Joint Genome Institute"/>
            <person name="Kuo A."/>
            <person name="Kohler A."/>
            <person name="Costa M.D."/>
            <person name="Nagy L.G."/>
            <person name="Floudas D."/>
            <person name="Copeland A."/>
            <person name="Barry K.W."/>
            <person name="Cichocki N."/>
            <person name="Veneault-Fourrey C."/>
            <person name="LaButti K."/>
            <person name="Lindquist E.A."/>
            <person name="Lipzen A."/>
            <person name="Lundell T."/>
            <person name="Morin E."/>
            <person name="Murat C."/>
            <person name="Sun H."/>
            <person name="Tunlid A."/>
            <person name="Henrissat B."/>
            <person name="Grigoriev I.V."/>
            <person name="Hibbett D.S."/>
            <person name="Martin F."/>
            <person name="Nordberg H.P."/>
            <person name="Cantor M.N."/>
            <person name="Hua S.X."/>
        </authorList>
    </citation>
    <scope>NUCLEOTIDE SEQUENCE [LARGE SCALE GENOMIC DNA]</scope>
    <source>
        <strain evidence="17 18">441</strain>
    </source>
</reference>
<evidence type="ECO:0000256" key="8">
    <source>
        <dbReference type="ARBA" id="ARBA00022729"/>
    </source>
</evidence>
<evidence type="ECO:0000256" key="9">
    <source>
        <dbReference type="ARBA" id="ARBA00023004"/>
    </source>
</evidence>
<proteinExistence type="inferred from homology"/>
<dbReference type="Pfam" id="PF05730">
    <property type="entry name" value="CFEM"/>
    <property type="match status" value="1"/>
</dbReference>
<keyword evidence="5" id="KW-0964">Secreted</keyword>
<dbReference type="GO" id="GO:0005886">
    <property type="term" value="C:plasma membrane"/>
    <property type="evidence" value="ECO:0007669"/>
    <property type="project" value="UniProtKB-SubCell"/>
</dbReference>
<organism evidence="17 18">
    <name type="scientific">Pisolithus microcarpus 441</name>
    <dbReference type="NCBI Taxonomy" id="765257"/>
    <lineage>
        <taxon>Eukaryota</taxon>
        <taxon>Fungi</taxon>
        <taxon>Dikarya</taxon>
        <taxon>Basidiomycota</taxon>
        <taxon>Agaricomycotina</taxon>
        <taxon>Agaricomycetes</taxon>
        <taxon>Agaricomycetidae</taxon>
        <taxon>Boletales</taxon>
        <taxon>Sclerodermatineae</taxon>
        <taxon>Pisolithaceae</taxon>
        <taxon>Pisolithus</taxon>
    </lineage>
</organism>
<keyword evidence="12" id="KW-0325">Glycoprotein</keyword>
<keyword evidence="4" id="KW-1003">Cell membrane</keyword>